<feature type="chain" id="PRO_5001922799" evidence="1">
    <location>
        <begin position="21"/>
        <end position="1250"/>
    </location>
</feature>
<dbReference type="Proteomes" id="UP000029556">
    <property type="component" value="Unassembled WGS sequence"/>
</dbReference>
<reference evidence="3 4" key="1">
    <citation type="submission" date="2014-07" db="EMBL/GenBank/DDBJ databases">
        <authorList>
            <person name="McCorrison J."/>
            <person name="Sanka R."/>
            <person name="Torralba M."/>
            <person name="Gillis M."/>
            <person name="Haft D.H."/>
            <person name="Methe B."/>
            <person name="Sutton G."/>
            <person name="Nelson K.E."/>
        </authorList>
    </citation>
    <scope>NUCLEOTIDE SEQUENCE [LARGE SCALE GENOMIC DNA]</scope>
    <source>
        <strain evidence="3 4">DNF00853</strain>
    </source>
</reference>
<dbReference type="NCBIfam" id="TIGR04183">
    <property type="entry name" value="Por_Secre_tail"/>
    <property type="match status" value="1"/>
</dbReference>
<dbReference type="Gene3D" id="3.40.630.40">
    <property type="entry name" value="Zn-dependent exopeptidases"/>
    <property type="match status" value="1"/>
</dbReference>
<gene>
    <name evidence="3" type="ORF">HMPREF2137_10730</name>
</gene>
<keyword evidence="3" id="KW-0176">Collagen</keyword>
<dbReference type="SUPFAM" id="SSF49478">
    <property type="entry name" value="Cna protein B-type domain"/>
    <property type="match status" value="1"/>
</dbReference>
<dbReference type="RefSeq" id="WP_036874318.1">
    <property type="nucleotide sequence ID" value="NZ_JRNN01000081.1"/>
</dbReference>
<accession>A0A095ZFX1</accession>
<dbReference type="EMBL" id="JRNN01000081">
    <property type="protein sequence ID" value="KGF33650.1"/>
    <property type="molecule type" value="Genomic_DNA"/>
</dbReference>
<dbReference type="Pfam" id="PF13620">
    <property type="entry name" value="CarboxypepD_reg"/>
    <property type="match status" value="1"/>
</dbReference>
<dbReference type="Pfam" id="PF18962">
    <property type="entry name" value="Por_Secre_tail"/>
    <property type="match status" value="1"/>
</dbReference>
<feature type="signal peptide" evidence="1">
    <location>
        <begin position="1"/>
        <end position="20"/>
    </location>
</feature>
<name>A0A095ZFX1_9BACT</name>
<dbReference type="SUPFAM" id="SSF53187">
    <property type="entry name" value="Zn-dependent exopeptidases"/>
    <property type="match status" value="1"/>
</dbReference>
<dbReference type="OrthoDB" id="1074930at2"/>
<evidence type="ECO:0000259" key="2">
    <source>
        <dbReference type="Pfam" id="PF18962"/>
    </source>
</evidence>
<dbReference type="InterPro" id="IPR026444">
    <property type="entry name" value="Secre_tail"/>
</dbReference>
<proteinExistence type="predicted"/>
<dbReference type="Gene3D" id="2.60.40.1120">
    <property type="entry name" value="Carboxypeptidase-like, regulatory domain"/>
    <property type="match status" value="1"/>
</dbReference>
<dbReference type="AlphaFoldDB" id="A0A095ZFX1"/>
<evidence type="ECO:0000313" key="4">
    <source>
        <dbReference type="Proteomes" id="UP000029556"/>
    </source>
</evidence>
<evidence type="ECO:0000256" key="1">
    <source>
        <dbReference type="SAM" id="SignalP"/>
    </source>
</evidence>
<organism evidence="3 4">
    <name type="scientific">Hoylesella buccalis DNF00853</name>
    <dbReference type="NCBI Taxonomy" id="1401074"/>
    <lineage>
        <taxon>Bacteria</taxon>
        <taxon>Pseudomonadati</taxon>
        <taxon>Bacteroidota</taxon>
        <taxon>Bacteroidia</taxon>
        <taxon>Bacteroidales</taxon>
        <taxon>Prevotellaceae</taxon>
        <taxon>Hoylesella</taxon>
    </lineage>
</organism>
<keyword evidence="1" id="KW-0732">Signal</keyword>
<comment type="caution">
    <text evidence="3">The sequence shown here is derived from an EMBL/GenBank/DDBJ whole genome shotgun (WGS) entry which is preliminary data.</text>
</comment>
<sequence length="1250" mass="137250">MKKYILLTLSLLFVFVAVQAKNGDNDVRIYLNAGHGSWGPNDRPMATIPYPANPETGRPDTLGFYETNTNLWKILKLGKTLEKMGVKKENILYSRTLNGPYPYVKGAPDEEKYNRNLSEICAEVEANNMDMFISIHSNAAADGSLTNYPLFLYRGQDGKGNDWSPGSYDMCKACWEPHFVNDIDIYSYYSKTQMNIRGDSTFYRGAWVSPVTGKKGYLGVLRHGVPGFLLEGYFHTYQPARHRALNPDYCGQEGIRVARGVCDYFNLTPEKTGYIMGTVKDMHEKIVHQLFNYAPNTNDQWLPLNGAEVTLMKDGNQVGTYKVDNNYNGVFVFEGLAPGDYTLSVKADGYKELTEEYKKAIKVEANQTSYAKLLLESESYVAPAIVYENYPEPDLKSYIGVPDKIEFSNSSKAYEDITGKMQRAIVRGDSTIILSDNNGEPVISLINNKTNEFVKKLSINGIAAAESDNDGFRSRLSDIAFTADGKLVGVNSEECQFNDGQVREGSTRGEIFVYKWDDFDSDPAVWVSTKSSANYFNAIVGRTLAVSGPSNDCHVFMSAANYYGEKHIKRFIDLNIVDNQIASTVFTEKDIKSTAPSPVNKLATGLEVLLQVSPLADDQYVIDGTEFLPVEFLPAETVNINSEVLGQLSDPDNLVGQAATGVSFFKYAHHSMMVTPFVKDGKVGGLRLYDITEGIDKAKLIQTNTDLPEALPATTDMGTGASVDGKDINLYLIVGNVITKFTTKGIEQPAVKRIMAYDLKGEQLPDNSYKFTFNSNDNAQSAQLVFTDAATGEEVGTADIPDVKQGSNTITLTADQLPGQSGQKFNWAVRLTGSAVANISRLTPNDASMKYTKTVFVAVDNSPESDYFGRFYVNAYSIGMYAYNPDWTRINENPYKGKEAKWGSQYRLGVDSKGTVYISDWSDDHSGVYLMNPADLEGEYTQFFVGERNSKGLFVNNGVNVGSSSPGLCVYGTGADTKLFVSLEDFGKDVGVYNIGNEDGTIASTWDKAPSQIFKVGRYEINGNCNLVGGLDGGVWVAQYRGAGNNTKGVPSLIYVNHNGEIVFNSGTQEFAPLLNGSAKAGFAVNRENSLLVINDGKEVLQFFDITWNEGVPTLNPKYSYKASLTGTGIQQMAFDYAGNLVIGHQGVSIFSIPTEKNVATVPAKKSLVINATTGINEVAAAPRLRISPNPTTGRIHIETSEVIKSVRIYSVSGSLVAEGFDADIDLSRLPNGIYIVKVNNFNGVRIIKR</sequence>
<feature type="domain" description="Secretion system C-terminal sorting" evidence="2">
    <location>
        <begin position="1187"/>
        <end position="1244"/>
    </location>
</feature>
<evidence type="ECO:0000313" key="3">
    <source>
        <dbReference type="EMBL" id="KGF33650.1"/>
    </source>
</evidence>
<protein>
    <submittedName>
        <fullName evidence="3">Collagen-binding protein</fullName>
    </submittedName>
</protein>